<name>A0ACD3ANQ1_9AGAR</name>
<proteinExistence type="predicted"/>
<evidence type="ECO:0000313" key="2">
    <source>
        <dbReference type="Proteomes" id="UP000308600"/>
    </source>
</evidence>
<evidence type="ECO:0000313" key="1">
    <source>
        <dbReference type="EMBL" id="TFK67284.1"/>
    </source>
</evidence>
<sequence>MDPPSMFLAVLFTLSIVLAIVIRPNGPKSRPTMPPGPKGLPFLGNVLQIPAFQFLRLTEWKEQFGLIFSLNLAGQQVVVINSVKIAVDLLERRSGLYSDRPRFIMASEILTGNLFLPVMKYGDAWRKLHKAAHEGLKSQVLPVYQPAQALEATLLAQNLVNRPEEWYEEIKRSTASSMKTMVYGTPPIAYDDPVVAYMNGMGHRLTVAMAPGKYLVELFPKMLYLPSWLAPWKREGLAWHERDTQELKDLLRPITEQVDNGTHKPSFAANLHLAANEHNLTQKEEAWLTGTMFFGGSDTSSAVLAFFILAMRLYPQVMKKAQAELDRVIGRDRVPDLSDREELPYIRALVKELLRWCPVGPLGIPRQIQQDDYYDGYLIPKGTLILVNSWGMNNDPEVFPDPREFRPERFLDPTETIHVAVPGTRNQGHVTFGFGRRICSGMNLATQFLFINIATLLWSVNVEPAYDQDGQAIVPSPTDWIDEGTLMRPVPFRCNFVPRFNGVETLLRRAREKSS</sequence>
<keyword evidence="2" id="KW-1185">Reference proteome</keyword>
<dbReference type="EMBL" id="ML208380">
    <property type="protein sequence ID" value="TFK67284.1"/>
    <property type="molecule type" value="Genomic_DNA"/>
</dbReference>
<organism evidence="1 2">
    <name type="scientific">Pluteus cervinus</name>
    <dbReference type="NCBI Taxonomy" id="181527"/>
    <lineage>
        <taxon>Eukaryota</taxon>
        <taxon>Fungi</taxon>
        <taxon>Dikarya</taxon>
        <taxon>Basidiomycota</taxon>
        <taxon>Agaricomycotina</taxon>
        <taxon>Agaricomycetes</taxon>
        <taxon>Agaricomycetidae</taxon>
        <taxon>Agaricales</taxon>
        <taxon>Pluteineae</taxon>
        <taxon>Pluteaceae</taxon>
        <taxon>Pluteus</taxon>
    </lineage>
</organism>
<gene>
    <name evidence="1" type="ORF">BDN72DRAFT_799168</name>
</gene>
<protein>
    <submittedName>
        <fullName evidence="1">Cytochrome P450</fullName>
    </submittedName>
</protein>
<reference evidence="1 2" key="1">
    <citation type="journal article" date="2019" name="Nat. Ecol. Evol.">
        <title>Megaphylogeny resolves global patterns of mushroom evolution.</title>
        <authorList>
            <person name="Varga T."/>
            <person name="Krizsan K."/>
            <person name="Foldi C."/>
            <person name="Dima B."/>
            <person name="Sanchez-Garcia M."/>
            <person name="Sanchez-Ramirez S."/>
            <person name="Szollosi G.J."/>
            <person name="Szarkandi J.G."/>
            <person name="Papp V."/>
            <person name="Albert L."/>
            <person name="Andreopoulos W."/>
            <person name="Angelini C."/>
            <person name="Antonin V."/>
            <person name="Barry K.W."/>
            <person name="Bougher N.L."/>
            <person name="Buchanan P."/>
            <person name="Buyck B."/>
            <person name="Bense V."/>
            <person name="Catcheside P."/>
            <person name="Chovatia M."/>
            <person name="Cooper J."/>
            <person name="Damon W."/>
            <person name="Desjardin D."/>
            <person name="Finy P."/>
            <person name="Geml J."/>
            <person name="Haridas S."/>
            <person name="Hughes K."/>
            <person name="Justo A."/>
            <person name="Karasinski D."/>
            <person name="Kautmanova I."/>
            <person name="Kiss B."/>
            <person name="Kocsube S."/>
            <person name="Kotiranta H."/>
            <person name="LaButti K.M."/>
            <person name="Lechner B.E."/>
            <person name="Liimatainen K."/>
            <person name="Lipzen A."/>
            <person name="Lukacs Z."/>
            <person name="Mihaltcheva S."/>
            <person name="Morgado L.N."/>
            <person name="Niskanen T."/>
            <person name="Noordeloos M.E."/>
            <person name="Ohm R.A."/>
            <person name="Ortiz-Santana B."/>
            <person name="Ovrebo C."/>
            <person name="Racz N."/>
            <person name="Riley R."/>
            <person name="Savchenko A."/>
            <person name="Shiryaev A."/>
            <person name="Soop K."/>
            <person name="Spirin V."/>
            <person name="Szebenyi C."/>
            <person name="Tomsovsky M."/>
            <person name="Tulloss R.E."/>
            <person name="Uehling J."/>
            <person name="Grigoriev I.V."/>
            <person name="Vagvolgyi C."/>
            <person name="Papp T."/>
            <person name="Martin F.M."/>
            <person name="Miettinen O."/>
            <person name="Hibbett D.S."/>
            <person name="Nagy L.G."/>
        </authorList>
    </citation>
    <scope>NUCLEOTIDE SEQUENCE [LARGE SCALE GENOMIC DNA]</scope>
    <source>
        <strain evidence="1 2">NL-1719</strain>
    </source>
</reference>
<accession>A0ACD3ANQ1</accession>
<dbReference type="Proteomes" id="UP000308600">
    <property type="component" value="Unassembled WGS sequence"/>
</dbReference>